<dbReference type="PANTHER" id="PTHR33472">
    <property type="entry name" value="OS01G0106600 PROTEIN"/>
    <property type="match status" value="1"/>
</dbReference>
<feature type="compositionally biased region" description="Basic and acidic residues" evidence="1">
    <location>
        <begin position="146"/>
        <end position="164"/>
    </location>
</feature>
<dbReference type="GeneID" id="108992432"/>
<protein>
    <submittedName>
        <fullName evidence="3">Uncharacterized protein LOC108992432</fullName>
    </submittedName>
</protein>
<dbReference type="STRING" id="51240.A0A2I4ET19"/>
<sequence>MTSEQVKHSSAEGDQKQKPFDRGVREMVSAITHRFADLQKSGSSNKEQGDDQDDHGVSIVTLAGTNTGATLRSEMDEKASPPHGVSHGEPEDLSTYVNSNFQAINNSIMMGGSYNTHDPGVHVDIKDYFDSKGHKPDKHGKKGKRKEKESSESDQQITEHSDSD</sequence>
<dbReference type="RefSeq" id="XP_018822534.1">
    <property type="nucleotide sequence ID" value="XM_018966989.1"/>
</dbReference>
<dbReference type="FunCoup" id="A0A2I4ET19">
    <property type="interactions" value="716"/>
</dbReference>
<dbReference type="PANTHER" id="PTHR33472:SF28">
    <property type="entry name" value="BROMO AND FHA DOMAIN-CONTAINING PROTEIN DDB_G0267958"/>
    <property type="match status" value="1"/>
</dbReference>
<evidence type="ECO:0000313" key="3">
    <source>
        <dbReference type="RefSeq" id="XP_018822534.1"/>
    </source>
</evidence>
<dbReference type="AlphaFoldDB" id="A0A2I4ET19"/>
<feature type="compositionally biased region" description="Basic residues" evidence="1">
    <location>
        <begin position="135"/>
        <end position="145"/>
    </location>
</feature>
<dbReference type="Gramene" id="Jr02_14780_p1">
    <property type="protein sequence ID" value="cds.Jr02_14780_p1"/>
    <property type="gene ID" value="Jr02_14780"/>
</dbReference>
<dbReference type="OrthoDB" id="774437at2759"/>
<feature type="compositionally biased region" description="Basic and acidic residues" evidence="1">
    <location>
        <begin position="119"/>
        <end position="134"/>
    </location>
</feature>
<dbReference type="KEGG" id="jre:108992432"/>
<evidence type="ECO:0000256" key="1">
    <source>
        <dbReference type="SAM" id="MobiDB-lite"/>
    </source>
</evidence>
<keyword evidence="2" id="KW-1185">Reference proteome</keyword>
<reference evidence="3" key="1">
    <citation type="submission" date="2025-08" db="UniProtKB">
        <authorList>
            <consortium name="RefSeq"/>
        </authorList>
    </citation>
    <scope>IDENTIFICATION</scope>
    <source>
        <tissue evidence="3">Leaves</tissue>
    </source>
</reference>
<feature type="region of interest" description="Disordered" evidence="1">
    <location>
        <begin position="1"/>
        <end position="97"/>
    </location>
</feature>
<organism evidence="2 3">
    <name type="scientific">Juglans regia</name>
    <name type="common">English walnut</name>
    <dbReference type="NCBI Taxonomy" id="51240"/>
    <lineage>
        <taxon>Eukaryota</taxon>
        <taxon>Viridiplantae</taxon>
        <taxon>Streptophyta</taxon>
        <taxon>Embryophyta</taxon>
        <taxon>Tracheophyta</taxon>
        <taxon>Spermatophyta</taxon>
        <taxon>Magnoliopsida</taxon>
        <taxon>eudicotyledons</taxon>
        <taxon>Gunneridae</taxon>
        <taxon>Pentapetalae</taxon>
        <taxon>rosids</taxon>
        <taxon>fabids</taxon>
        <taxon>Fagales</taxon>
        <taxon>Juglandaceae</taxon>
        <taxon>Juglans</taxon>
    </lineage>
</organism>
<dbReference type="Proteomes" id="UP000235220">
    <property type="component" value="Chromosome 2"/>
</dbReference>
<feature type="compositionally biased region" description="Basic and acidic residues" evidence="1">
    <location>
        <begin position="1"/>
        <end position="25"/>
    </location>
</feature>
<gene>
    <name evidence="3" type="primary">LOC108992432</name>
</gene>
<feature type="compositionally biased region" description="Basic and acidic residues" evidence="1">
    <location>
        <begin position="73"/>
        <end position="90"/>
    </location>
</feature>
<feature type="region of interest" description="Disordered" evidence="1">
    <location>
        <begin position="117"/>
        <end position="164"/>
    </location>
</feature>
<evidence type="ECO:0000313" key="2">
    <source>
        <dbReference type="Proteomes" id="UP000235220"/>
    </source>
</evidence>
<accession>A0A2I4ET19</accession>
<proteinExistence type="predicted"/>
<name>A0A2I4ET19_JUGRE</name>